<reference evidence="3 4" key="1">
    <citation type="journal article" date="2020" name="Sci. Rep.">
        <title>A novel cyanobacterial geosmin producer, revising GeoA distribution and dispersion patterns in Bacteria.</title>
        <authorList>
            <person name="Churro C."/>
            <person name="Semedo-Aguiar A.P."/>
            <person name="Silva A.D."/>
            <person name="Pereira-Leal J.B."/>
            <person name="Leite R.B."/>
        </authorList>
    </citation>
    <scope>NUCLEOTIDE SEQUENCE [LARGE SCALE GENOMIC DNA]</scope>
    <source>
        <strain evidence="3 4">IPMA8</strain>
    </source>
</reference>
<proteinExistence type="predicted"/>
<evidence type="ECO:0000259" key="2">
    <source>
        <dbReference type="Pfam" id="PF07510"/>
    </source>
</evidence>
<evidence type="ECO:0000313" key="3">
    <source>
        <dbReference type="EMBL" id="NQE36482.1"/>
    </source>
</evidence>
<dbReference type="Pfam" id="PF07510">
    <property type="entry name" value="GmrSD_C"/>
    <property type="match status" value="1"/>
</dbReference>
<evidence type="ECO:0000313" key="4">
    <source>
        <dbReference type="Proteomes" id="UP000702425"/>
    </source>
</evidence>
<comment type="caution">
    <text evidence="3">The sequence shown here is derived from an EMBL/GenBank/DDBJ whole genome shotgun (WGS) entry which is preliminary data.</text>
</comment>
<feature type="domain" description="GmrSD restriction endonucleases C-terminal" evidence="2">
    <location>
        <begin position="325"/>
        <end position="452"/>
    </location>
</feature>
<organism evidence="3 4">
    <name type="scientific">Microcoleus asticus IPMA8</name>
    <dbReference type="NCBI Taxonomy" id="2563858"/>
    <lineage>
        <taxon>Bacteria</taxon>
        <taxon>Bacillati</taxon>
        <taxon>Cyanobacteriota</taxon>
        <taxon>Cyanophyceae</taxon>
        <taxon>Oscillatoriophycideae</taxon>
        <taxon>Oscillatoriales</taxon>
        <taxon>Microcoleaceae</taxon>
        <taxon>Microcoleus</taxon>
        <taxon>Microcoleus asticus</taxon>
    </lineage>
</organism>
<dbReference type="EMBL" id="SRRZ01000086">
    <property type="protein sequence ID" value="NQE36482.1"/>
    <property type="molecule type" value="Genomic_DNA"/>
</dbReference>
<evidence type="ECO:0008006" key="5">
    <source>
        <dbReference type="Google" id="ProtNLM"/>
    </source>
</evidence>
<evidence type="ECO:0000259" key="1">
    <source>
        <dbReference type="Pfam" id="PF03235"/>
    </source>
</evidence>
<sequence>MPTQHANDLTTYLYQRGSLIAGIDNRYRLTLRERDAEFFKEYIQNEGGINKLQKLNNAELMDTQKLIKENAHLFLQRLQTIAESHRIRLAQFIITQCFLVVVSTPDFDSAYRIFSVLNNRGLDLSLTDILKADIIGKIPEGQKEKYTKKWEDTEEELGRELFKDLFSHIRMIKEKKKLSKSILKEFQENINPAAGPQQFIDEILAPYAKAFSEIHNSTYESEARAEEINQLFKWLNKIENFDWIPPAILYLSRNRNKPDNLVRFFIALERLAAGLMIVRANINERIERYSRLLTAIEQEEDLFNSNSPLQFTPEESNNILRVLDSDLYLIQKIRLYVLLRLDAALSEGEASYNFSNITVEHVLPQNPGANSEWMKWFPSQEERDQYVHRLGNLVLLSRGKNTQAKNYDFDVKKQKYFTTKTGVSPFALTTQVLREQEWTPEVIARRQKELINVLKNLWRL</sequence>
<dbReference type="InterPro" id="IPR011089">
    <property type="entry name" value="GmrSD_C"/>
</dbReference>
<feature type="domain" description="GmrSD restriction endonucleases N-terminal" evidence="1">
    <location>
        <begin position="23"/>
        <end position="134"/>
    </location>
</feature>
<accession>A0ABX2D3D4</accession>
<protein>
    <recommendedName>
        <fullName evidence="5">DUF1524 domain-containing protein</fullName>
    </recommendedName>
</protein>
<keyword evidence="4" id="KW-1185">Reference proteome</keyword>
<dbReference type="Pfam" id="PF03235">
    <property type="entry name" value="GmrSD_N"/>
    <property type="match status" value="1"/>
</dbReference>
<name>A0ABX2D3D4_9CYAN</name>
<dbReference type="Proteomes" id="UP000702425">
    <property type="component" value="Unassembled WGS sequence"/>
</dbReference>
<gene>
    <name evidence="3" type="ORF">E5S67_04247</name>
</gene>
<dbReference type="InterPro" id="IPR004919">
    <property type="entry name" value="GmrSD_N"/>
</dbReference>
<dbReference type="PANTHER" id="PTHR35149">
    <property type="entry name" value="SLL5132 PROTEIN"/>
    <property type="match status" value="1"/>
</dbReference>
<dbReference type="PANTHER" id="PTHR35149:SF2">
    <property type="entry name" value="DUF262 DOMAIN-CONTAINING PROTEIN"/>
    <property type="match status" value="1"/>
</dbReference>